<proteinExistence type="predicted"/>
<evidence type="ECO:0000313" key="5">
    <source>
        <dbReference type="EMBL" id="SMF09945.1"/>
    </source>
</evidence>
<organism evidence="5 6">
    <name type="scientific">Pseudogulbenkiania subflava DSM 22618</name>
    <dbReference type="NCBI Taxonomy" id="1123014"/>
    <lineage>
        <taxon>Bacteria</taxon>
        <taxon>Pseudomonadati</taxon>
        <taxon>Pseudomonadota</taxon>
        <taxon>Betaproteobacteria</taxon>
        <taxon>Neisseriales</taxon>
        <taxon>Chromobacteriaceae</taxon>
        <taxon>Pseudogulbenkiania</taxon>
    </lineage>
</organism>
<keyword evidence="3" id="KW-0012">Acyltransferase</keyword>
<reference evidence="6" key="1">
    <citation type="submission" date="2017-04" db="EMBL/GenBank/DDBJ databases">
        <authorList>
            <person name="Varghese N."/>
            <person name="Submissions S."/>
        </authorList>
    </citation>
    <scope>NUCLEOTIDE SEQUENCE [LARGE SCALE GENOMIC DNA]</scope>
    <source>
        <strain evidence="6">DSM 22618</strain>
    </source>
</reference>
<comment type="cofactor">
    <cofactor evidence="1">
        <name>(R)-lipoate</name>
        <dbReference type="ChEBI" id="CHEBI:83088"/>
    </cofactor>
</comment>
<dbReference type="InterPro" id="IPR001078">
    <property type="entry name" value="2-oxoacid_DH_actylTfrase"/>
</dbReference>
<dbReference type="GO" id="GO:0005737">
    <property type="term" value="C:cytoplasm"/>
    <property type="evidence" value="ECO:0007669"/>
    <property type="project" value="TreeGrafter"/>
</dbReference>
<evidence type="ECO:0000256" key="3">
    <source>
        <dbReference type="ARBA" id="ARBA00023315"/>
    </source>
</evidence>
<dbReference type="InterPro" id="IPR023213">
    <property type="entry name" value="CAT-like_dom_sf"/>
</dbReference>
<sequence length="233" mass="25106">MSTAVETAHAEVKRIPLTGLRGAIARNMSQGWQAPRVAMWAEVDVTACQLKRARLMTEHPGFKVTLTAFVLRALALTLREHPHLNALMRDKEVELVDDINLALAVSVPGGLMAPVIRQADNLSVLELAAESRRLAEGARNGSLGAGVFQRGTFTVTNLGMTDIDGFSPVINPPQVAILGVSRVIDKPVVRHGAIVPAPLMGLSLVFDHRAVDGYPAALFLGDLKRRLESAEEL</sequence>
<dbReference type="STRING" id="1123014.SAMN02745746_01244"/>
<dbReference type="GO" id="GO:0031405">
    <property type="term" value="F:lipoic acid binding"/>
    <property type="evidence" value="ECO:0007669"/>
    <property type="project" value="TreeGrafter"/>
</dbReference>
<dbReference type="Pfam" id="PF00198">
    <property type="entry name" value="2-oxoacid_dh"/>
    <property type="match status" value="1"/>
</dbReference>
<keyword evidence="5" id="KW-0670">Pyruvate</keyword>
<keyword evidence="6" id="KW-1185">Reference proteome</keyword>
<name>A0A1Y6BIX1_9NEIS</name>
<protein>
    <submittedName>
        <fullName evidence="5">Pyruvate dehydrogenase E2 component (Dihydrolipoamide acetyltransferase)</fullName>
    </submittedName>
</protein>
<evidence type="ECO:0000256" key="1">
    <source>
        <dbReference type="ARBA" id="ARBA00001938"/>
    </source>
</evidence>
<dbReference type="SUPFAM" id="SSF52777">
    <property type="entry name" value="CoA-dependent acyltransferases"/>
    <property type="match status" value="1"/>
</dbReference>
<dbReference type="PANTHER" id="PTHR43178:SF5">
    <property type="entry name" value="LIPOAMIDE ACYLTRANSFERASE COMPONENT OF BRANCHED-CHAIN ALPHA-KETO ACID DEHYDROGENASE COMPLEX, MITOCHONDRIAL"/>
    <property type="match status" value="1"/>
</dbReference>
<feature type="domain" description="2-oxoacid dehydrogenase acyltransferase catalytic" evidence="4">
    <location>
        <begin position="11"/>
        <end position="233"/>
    </location>
</feature>
<dbReference type="RefSeq" id="WP_085275572.1">
    <property type="nucleotide sequence ID" value="NZ_FXAG01000005.1"/>
</dbReference>
<evidence type="ECO:0000313" key="6">
    <source>
        <dbReference type="Proteomes" id="UP000192920"/>
    </source>
</evidence>
<dbReference type="PANTHER" id="PTHR43178">
    <property type="entry name" value="DIHYDROLIPOAMIDE ACETYLTRANSFERASE COMPONENT OF PYRUVATE DEHYDROGENASE COMPLEX"/>
    <property type="match status" value="1"/>
</dbReference>
<dbReference type="GO" id="GO:0016407">
    <property type="term" value="F:acetyltransferase activity"/>
    <property type="evidence" value="ECO:0007669"/>
    <property type="project" value="TreeGrafter"/>
</dbReference>
<dbReference type="Gene3D" id="3.30.559.10">
    <property type="entry name" value="Chloramphenicol acetyltransferase-like domain"/>
    <property type="match status" value="1"/>
</dbReference>
<keyword evidence="2 5" id="KW-0808">Transferase</keyword>
<gene>
    <name evidence="5" type="ORF">SAMN02745746_01244</name>
</gene>
<accession>A0A1Y6BIX1</accession>
<dbReference type="InterPro" id="IPR050743">
    <property type="entry name" value="2-oxoacid_DH_E2_comp"/>
</dbReference>
<evidence type="ECO:0000259" key="4">
    <source>
        <dbReference type="Pfam" id="PF00198"/>
    </source>
</evidence>
<evidence type="ECO:0000256" key="2">
    <source>
        <dbReference type="ARBA" id="ARBA00022679"/>
    </source>
</evidence>
<dbReference type="Proteomes" id="UP000192920">
    <property type="component" value="Unassembled WGS sequence"/>
</dbReference>
<dbReference type="AlphaFoldDB" id="A0A1Y6BIX1"/>
<dbReference type="EMBL" id="FXAG01000005">
    <property type="protein sequence ID" value="SMF09945.1"/>
    <property type="molecule type" value="Genomic_DNA"/>
</dbReference>